<dbReference type="GO" id="GO:0008168">
    <property type="term" value="F:methyltransferase activity"/>
    <property type="evidence" value="ECO:0007669"/>
    <property type="project" value="UniProtKB-KW"/>
</dbReference>
<dbReference type="InterPro" id="IPR004398">
    <property type="entry name" value="RNA_MeTrfase_RsmD"/>
</dbReference>
<evidence type="ECO:0000256" key="1">
    <source>
        <dbReference type="ARBA" id="ARBA00022603"/>
    </source>
</evidence>
<dbReference type="NCBIfam" id="TIGR00095">
    <property type="entry name" value="16S rRNA (guanine(966)-N(2))-methyltransferase RsmD"/>
    <property type="match status" value="1"/>
</dbReference>
<reference evidence="3 4" key="1">
    <citation type="submission" date="2018-05" db="EMBL/GenBank/DDBJ databases">
        <title>Zavarzinia sp. HR-AS.</title>
        <authorList>
            <person name="Lee Y."/>
            <person name="Jeon C.O."/>
        </authorList>
    </citation>
    <scope>NUCLEOTIDE SEQUENCE [LARGE SCALE GENOMIC DNA]</scope>
    <source>
        <strain evidence="3 4">HR-AS</strain>
    </source>
</reference>
<dbReference type="OrthoDB" id="9803017at2"/>
<dbReference type="Pfam" id="PF03602">
    <property type="entry name" value="Cons_hypoth95"/>
    <property type="match status" value="1"/>
</dbReference>
<gene>
    <name evidence="3" type="primary">rsmD</name>
    <name evidence="3" type="ORF">DKG74_03140</name>
</gene>
<accession>A0A317EGH1</accession>
<dbReference type="GO" id="GO:0031167">
    <property type="term" value="P:rRNA methylation"/>
    <property type="evidence" value="ECO:0007669"/>
    <property type="project" value="InterPro"/>
</dbReference>
<dbReference type="Proteomes" id="UP000245461">
    <property type="component" value="Unassembled WGS sequence"/>
</dbReference>
<dbReference type="SUPFAM" id="SSF53335">
    <property type="entry name" value="S-adenosyl-L-methionine-dependent methyltransferases"/>
    <property type="match status" value="1"/>
</dbReference>
<dbReference type="AlphaFoldDB" id="A0A317EGH1"/>
<dbReference type="RefSeq" id="WP_109902467.1">
    <property type="nucleotide sequence ID" value="NZ_QGLE01000001.1"/>
</dbReference>
<dbReference type="PANTHER" id="PTHR43542">
    <property type="entry name" value="METHYLTRANSFERASE"/>
    <property type="match status" value="1"/>
</dbReference>
<organism evidence="3 4">
    <name type="scientific">Zavarzinia aquatilis</name>
    <dbReference type="NCBI Taxonomy" id="2211142"/>
    <lineage>
        <taxon>Bacteria</taxon>
        <taxon>Pseudomonadati</taxon>
        <taxon>Pseudomonadota</taxon>
        <taxon>Alphaproteobacteria</taxon>
        <taxon>Rhodospirillales</taxon>
        <taxon>Zavarziniaceae</taxon>
        <taxon>Zavarzinia</taxon>
    </lineage>
</organism>
<keyword evidence="4" id="KW-1185">Reference proteome</keyword>
<sequence length="182" mass="19409">MRIVAGRNRGKLLAEPEDRSIRPSSDRLREAVFNILSTRGLPAEARVLDVFAGTGAMGLEAYSRGAARVVLIEKDGTALKLVTENVKRLRGEGACVVLGRDATKPGAPPPGFVADIAFLDPPYGKGLCEAALSALDAGGWLSPGVLVIAEHDRREDPVWPEGFVAEERRTYGKGAVTFLSRG</sequence>
<dbReference type="EMBL" id="QGLE01000001">
    <property type="protein sequence ID" value="PWR25959.1"/>
    <property type="molecule type" value="Genomic_DNA"/>
</dbReference>
<evidence type="ECO:0000256" key="2">
    <source>
        <dbReference type="ARBA" id="ARBA00022679"/>
    </source>
</evidence>
<keyword evidence="1 3" id="KW-0489">Methyltransferase</keyword>
<dbReference type="PIRSF" id="PIRSF004553">
    <property type="entry name" value="CHP00095"/>
    <property type="match status" value="1"/>
</dbReference>
<evidence type="ECO:0000313" key="4">
    <source>
        <dbReference type="Proteomes" id="UP000245461"/>
    </source>
</evidence>
<proteinExistence type="predicted"/>
<dbReference type="InterPro" id="IPR029063">
    <property type="entry name" value="SAM-dependent_MTases_sf"/>
</dbReference>
<evidence type="ECO:0000313" key="3">
    <source>
        <dbReference type="EMBL" id="PWR25959.1"/>
    </source>
</evidence>
<keyword evidence="2 3" id="KW-0808">Transferase</keyword>
<dbReference type="Gene3D" id="3.40.50.150">
    <property type="entry name" value="Vaccinia Virus protein VP39"/>
    <property type="match status" value="1"/>
</dbReference>
<dbReference type="PANTHER" id="PTHR43542:SF1">
    <property type="entry name" value="METHYLTRANSFERASE"/>
    <property type="match status" value="1"/>
</dbReference>
<protein>
    <submittedName>
        <fullName evidence="3">16S rRNA (Guanine(966)-N(2))-methyltransferase RsmD</fullName>
    </submittedName>
</protein>
<comment type="caution">
    <text evidence="3">The sequence shown here is derived from an EMBL/GenBank/DDBJ whole genome shotgun (WGS) entry which is preliminary data.</text>
</comment>
<dbReference type="CDD" id="cd02440">
    <property type="entry name" value="AdoMet_MTases"/>
    <property type="match status" value="1"/>
</dbReference>
<name>A0A317EGH1_9PROT</name>